<sequence length="182" mass="19566">MRVRRVAAAGTAIAAMLGMLTAGTAAATGPAQQGVMATYQGRQIDLAQGRQGADVCSQDAPGAVTCYDLPPEAKLGTEPGTRGTLDDCPYTYACLWAHAGAEGRRLQFHDPGTTDLGDWDFRDQATGAYNNRAIYGFELIDVRSFQPDRHLFVGVGQYVNLSKQSYPGPGSNWNDRVDKVHL</sequence>
<reference evidence="2 3" key="1">
    <citation type="submission" date="2019-03" db="EMBL/GenBank/DDBJ databases">
        <title>Draft genome sequences of novel Actinobacteria.</title>
        <authorList>
            <person name="Sahin N."/>
            <person name="Ay H."/>
            <person name="Saygin H."/>
        </authorList>
    </citation>
    <scope>NUCLEOTIDE SEQUENCE [LARGE SCALE GENOMIC DNA]</scope>
    <source>
        <strain evidence="2 3">16K404</strain>
    </source>
</reference>
<evidence type="ECO:0008006" key="4">
    <source>
        <dbReference type="Google" id="ProtNLM"/>
    </source>
</evidence>
<dbReference type="AlphaFoldDB" id="A0A4R4UBF0"/>
<accession>A0A4R4UBF0</accession>
<name>A0A4R4UBF0_9PSEU</name>
<evidence type="ECO:0000313" key="2">
    <source>
        <dbReference type="EMBL" id="TDC88898.1"/>
    </source>
</evidence>
<dbReference type="RefSeq" id="WP_132626612.1">
    <property type="nucleotide sequence ID" value="NZ_SMKV01000038.1"/>
</dbReference>
<comment type="caution">
    <text evidence="2">The sequence shown here is derived from an EMBL/GenBank/DDBJ whole genome shotgun (WGS) entry which is preliminary data.</text>
</comment>
<dbReference type="EMBL" id="SMKV01000038">
    <property type="protein sequence ID" value="TDC88898.1"/>
    <property type="molecule type" value="Genomic_DNA"/>
</dbReference>
<organism evidence="2 3">
    <name type="scientific">Saccharopolyspora aridisoli</name>
    <dbReference type="NCBI Taxonomy" id="2530385"/>
    <lineage>
        <taxon>Bacteria</taxon>
        <taxon>Bacillati</taxon>
        <taxon>Actinomycetota</taxon>
        <taxon>Actinomycetes</taxon>
        <taxon>Pseudonocardiales</taxon>
        <taxon>Pseudonocardiaceae</taxon>
        <taxon>Saccharopolyspora</taxon>
    </lineage>
</organism>
<evidence type="ECO:0000313" key="3">
    <source>
        <dbReference type="Proteomes" id="UP000294744"/>
    </source>
</evidence>
<dbReference type="Pfam" id="PF03995">
    <property type="entry name" value="Inhibitor_I36"/>
    <property type="match status" value="1"/>
</dbReference>
<gene>
    <name evidence="2" type="ORF">E1161_22830</name>
</gene>
<feature type="signal peptide" evidence="1">
    <location>
        <begin position="1"/>
        <end position="27"/>
    </location>
</feature>
<keyword evidence="3" id="KW-1185">Reference proteome</keyword>
<feature type="chain" id="PRO_5020973286" description="Peptidase inhibitor family I36" evidence="1">
    <location>
        <begin position="28"/>
        <end position="182"/>
    </location>
</feature>
<proteinExistence type="predicted"/>
<dbReference type="Proteomes" id="UP000294744">
    <property type="component" value="Unassembled WGS sequence"/>
</dbReference>
<dbReference type="OrthoDB" id="3871708at2"/>
<evidence type="ECO:0000256" key="1">
    <source>
        <dbReference type="SAM" id="SignalP"/>
    </source>
</evidence>
<keyword evidence="1" id="KW-0732">Signal</keyword>
<protein>
    <recommendedName>
        <fullName evidence="4">Peptidase inhibitor family I36</fullName>
    </recommendedName>
</protein>